<proteinExistence type="evidence at transcript level"/>
<dbReference type="InterPro" id="IPR000971">
    <property type="entry name" value="Globin"/>
</dbReference>
<dbReference type="PROSITE" id="PS01033">
    <property type="entry name" value="GLOBIN"/>
    <property type="match status" value="1"/>
</dbReference>
<reference evidence="8" key="1">
    <citation type="submission" date="2017-03" db="EMBL/GenBank/DDBJ databases">
        <title>Evidence for a large expansion and #subfunctionalisation of globin genes in sea anemones.</title>
        <authorList>
            <person name="Smith H.L."/>
            <person name="Pavasovic A."/>
            <person name="Surm J.M."/>
            <person name="Phillips M.J."/>
            <person name="Prentis P.J."/>
        </authorList>
    </citation>
    <scope>NUCLEOTIDE SEQUENCE</scope>
</reference>
<gene>
    <name evidence="8" type="ORF">E.pallida_tadh6000210_1</name>
</gene>
<keyword evidence="1 6" id="KW-0813">Transport</keyword>
<dbReference type="Pfam" id="PF00042">
    <property type="entry name" value="Globin"/>
    <property type="match status" value="1"/>
</dbReference>
<keyword evidence="4" id="KW-0479">Metal-binding</keyword>
<evidence type="ECO:0000256" key="3">
    <source>
        <dbReference type="ARBA" id="ARBA00022621"/>
    </source>
</evidence>
<evidence type="ECO:0000256" key="1">
    <source>
        <dbReference type="ARBA" id="ARBA00022448"/>
    </source>
</evidence>
<keyword evidence="5" id="KW-0408">Iron</keyword>
<evidence type="ECO:0000256" key="4">
    <source>
        <dbReference type="ARBA" id="ARBA00022723"/>
    </source>
</evidence>
<dbReference type="PANTHER" id="PTHR46458:SF1">
    <property type="entry name" value="GEO09476P1"/>
    <property type="match status" value="1"/>
</dbReference>
<dbReference type="EMBL" id="KY810206">
    <property type="protein sequence ID" value="AUV50085.1"/>
    <property type="molecule type" value="mRNA"/>
</dbReference>
<keyword evidence="3 6" id="KW-0561">Oxygen transport</keyword>
<evidence type="ECO:0000256" key="5">
    <source>
        <dbReference type="ARBA" id="ARBA00023004"/>
    </source>
</evidence>
<dbReference type="PANTHER" id="PTHR46458">
    <property type="entry name" value="BLR2807 PROTEIN"/>
    <property type="match status" value="1"/>
</dbReference>
<dbReference type="InterPro" id="IPR009050">
    <property type="entry name" value="Globin-like_sf"/>
</dbReference>
<feature type="domain" description="Globin" evidence="7">
    <location>
        <begin position="23"/>
        <end position="165"/>
    </location>
</feature>
<dbReference type="OrthoDB" id="436496at2759"/>
<comment type="similarity">
    <text evidence="6">Belongs to the globin family.</text>
</comment>
<sequence>MSRLLRRISKSLVSLIWGDEEPVLDDNQIQLIRNSWEKVEKGDLQETGLVVFKRLFEIAPYLRDRFPFGHNPESKGLRTHALGVMETVGVAVKNLDNPVILKNKLLELGQFHKPFGLTDTDYQNVGAAILWTLAAGLGEDFTPETKDAWGAAYGYIQKTMEEGSQ</sequence>
<protein>
    <submittedName>
        <fullName evidence="8">Globin-like protein</fullName>
    </submittedName>
</protein>
<evidence type="ECO:0000256" key="2">
    <source>
        <dbReference type="ARBA" id="ARBA00022617"/>
    </source>
</evidence>
<evidence type="ECO:0000313" key="8">
    <source>
        <dbReference type="EMBL" id="AUV50085.1"/>
    </source>
</evidence>
<organism evidence="8">
    <name type="scientific">Exaiptasia diaphana</name>
    <name type="common">Tropical sea anemone</name>
    <name type="synonym">Aiptasia pulchella</name>
    <dbReference type="NCBI Taxonomy" id="2652724"/>
    <lineage>
        <taxon>Eukaryota</taxon>
        <taxon>Metazoa</taxon>
        <taxon>Cnidaria</taxon>
        <taxon>Anthozoa</taxon>
        <taxon>Hexacorallia</taxon>
        <taxon>Actiniaria</taxon>
        <taxon>Aiptasiidae</taxon>
        <taxon>Exaiptasia</taxon>
    </lineage>
</organism>
<dbReference type="GO" id="GO:0019825">
    <property type="term" value="F:oxygen binding"/>
    <property type="evidence" value="ECO:0007669"/>
    <property type="project" value="InterPro"/>
</dbReference>
<dbReference type="GO" id="GO:0046872">
    <property type="term" value="F:metal ion binding"/>
    <property type="evidence" value="ECO:0007669"/>
    <property type="project" value="UniProtKB-KW"/>
</dbReference>
<name>A0A2K9UYR9_EXADI</name>
<dbReference type="SUPFAM" id="SSF46458">
    <property type="entry name" value="Globin-like"/>
    <property type="match status" value="1"/>
</dbReference>
<evidence type="ECO:0000259" key="7">
    <source>
        <dbReference type="PROSITE" id="PS01033"/>
    </source>
</evidence>
<dbReference type="GO" id="GO:0005344">
    <property type="term" value="F:oxygen carrier activity"/>
    <property type="evidence" value="ECO:0007669"/>
    <property type="project" value="UniProtKB-KW"/>
</dbReference>
<evidence type="ECO:0000256" key="6">
    <source>
        <dbReference type="RuleBase" id="RU000356"/>
    </source>
</evidence>
<dbReference type="Gene3D" id="1.10.490.10">
    <property type="entry name" value="Globins"/>
    <property type="match status" value="1"/>
</dbReference>
<accession>A0A2K9UYR9</accession>
<dbReference type="GO" id="GO:0020037">
    <property type="term" value="F:heme binding"/>
    <property type="evidence" value="ECO:0007669"/>
    <property type="project" value="InterPro"/>
</dbReference>
<dbReference type="InterPro" id="IPR050532">
    <property type="entry name" value="Globin-like_OT"/>
</dbReference>
<dbReference type="AlphaFoldDB" id="A0A2K9UYR9"/>
<dbReference type="InterPro" id="IPR012292">
    <property type="entry name" value="Globin/Proto"/>
</dbReference>
<keyword evidence="2 6" id="KW-0349">Heme</keyword>